<organism evidence="3 4">
    <name type="scientific">Mesonia profundi</name>
    <dbReference type="NCBI Taxonomy" id="3070998"/>
    <lineage>
        <taxon>Bacteria</taxon>
        <taxon>Pseudomonadati</taxon>
        <taxon>Bacteroidota</taxon>
        <taxon>Flavobacteriia</taxon>
        <taxon>Flavobacteriales</taxon>
        <taxon>Flavobacteriaceae</taxon>
        <taxon>Mesonia</taxon>
    </lineage>
</organism>
<dbReference type="EC" id="2.1.1.-" evidence="3"/>
<keyword evidence="3" id="KW-0808">Transferase</keyword>
<name>A0ABU1A0R5_9FLAO</name>
<evidence type="ECO:0000259" key="1">
    <source>
        <dbReference type="Pfam" id="PF18096"/>
    </source>
</evidence>
<dbReference type="InterPro" id="IPR054168">
    <property type="entry name" value="PG_1098_Fer"/>
</dbReference>
<dbReference type="Pfam" id="PF09445">
    <property type="entry name" value="Methyltransf_15"/>
    <property type="match status" value="1"/>
</dbReference>
<comment type="caution">
    <text evidence="3">The sequence shown here is derived from an EMBL/GenBank/DDBJ whole genome shotgun (WGS) entry which is preliminary data.</text>
</comment>
<dbReference type="InterPro" id="IPR041497">
    <property type="entry name" value="Thump-like"/>
</dbReference>
<dbReference type="GO" id="GO:0032259">
    <property type="term" value="P:methylation"/>
    <property type="evidence" value="ECO:0007669"/>
    <property type="project" value="UniProtKB-KW"/>
</dbReference>
<dbReference type="PANTHER" id="PTHR14741">
    <property type="entry name" value="S-ADENOSYLMETHIONINE-DEPENDENT METHYLTRANSFERASE RELATED"/>
    <property type="match status" value="1"/>
</dbReference>
<evidence type="ECO:0000313" key="3">
    <source>
        <dbReference type="EMBL" id="MDQ7917295.1"/>
    </source>
</evidence>
<reference evidence="3 4" key="1">
    <citation type="submission" date="2023-08" db="EMBL/GenBank/DDBJ databases">
        <title>Mesonia sp. MT50, isolated from deep-sea sediment of the Mariana Trench.</title>
        <authorList>
            <person name="Fu H."/>
        </authorList>
    </citation>
    <scope>NUCLEOTIDE SEQUENCE [LARGE SCALE GENOMIC DNA]</scope>
    <source>
        <strain evidence="3 4">MT50</strain>
    </source>
</reference>
<dbReference type="EMBL" id="JAVHUL010000014">
    <property type="protein sequence ID" value="MDQ7917295.1"/>
    <property type="molecule type" value="Genomic_DNA"/>
</dbReference>
<keyword evidence="3" id="KW-0489">Methyltransferase</keyword>
<evidence type="ECO:0000259" key="2">
    <source>
        <dbReference type="Pfam" id="PF22013"/>
    </source>
</evidence>
<protein>
    <submittedName>
        <fullName evidence="3">Class I SAM-dependent methyltransferase</fullName>
        <ecNumber evidence="3">2.1.1.-</ecNumber>
    </submittedName>
</protein>
<dbReference type="GO" id="GO:0008168">
    <property type="term" value="F:methyltransferase activity"/>
    <property type="evidence" value="ECO:0007669"/>
    <property type="project" value="UniProtKB-KW"/>
</dbReference>
<evidence type="ECO:0000313" key="4">
    <source>
        <dbReference type="Proteomes" id="UP001230915"/>
    </source>
</evidence>
<dbReference type="Gene3D" id="1.10.10.1110">
    <property type="entry name" value="Methyltransferase PG1098, N-terminal domain"/>
    <property type="match status" value="1"/>
</dbReference>
<dbReference type="Pfam" id="PF22013">
    <property type="entry name" value="PG_1098_Fer"/>
    <property type="match status" value="1"/>
</dbReference>
<dbReference type="PANTHER" id="PTHR14741:SF32">
    <property type="entry name" value="TRIMETHYLGUANOSINE SYNTHASE"/>
    <property type="match status" value="1"/>
</dbReference>
<sequence>MNFAVLDSKVQGYIRQNEHTNIAQLILKGSPFAGITPAEIAQQIEARKKTKKKLPTWHTTKQIYFPPGLNLEQTSSEITAQYKASLVTGQKLIDLTGGFGIDSFFFAEVLEHVTHVEQNEELSKIAKHNFQQLSNKENTTFICGDSLNYLAKSSHHYDAIFIDPARRDELGSKVFRLQDCEPDVLSHLKLLTEKSDLLLIKTAPLLDIQLGLKELGSVKEIHIVGVNNEVKELLWLIDKNTPQAPVKLICKNFTKENIETFEAFIEEESKAKAEYSSPQQFLYEPNATLLKAGFFQLLAEKLQLKKIAQHSHLYTSEKLISFPGRSFKILETFPFSKKEMRSWSNKKANITTRNFPISVESIRKKFKIKDGGADYLFFTTTQEGEKIAIHTQKV</sequence>
<keyword evidence="4" id="KW-1185">Reference proteome</keyword>
<feature type="domain" description="PG-1098 ferredoxin-like" evidence="2">
    <location>
        <begin position="281"/>
        <end position="323"/>
    </location>
</feature>
<proteinExistence type="predicted"/>
<dbReference type="Gene3D" id="3.40.50.150">
    <property type="entry name" value="Vaccinia Virus protein VP39"/>
    <property type="match status" value="1"/>
</dbReference>
<dbReference type="InterPro" id="IPR019012">
    <property type="entry name" value="RNA_cap_Gua-N2-MeTrfase"/>
</dbReference>
<dbReference type="Proteomes" id="UP001230915">
    <property type="component" value="Unassembled WGS sequence"/>
</dbReference>
<dbReference type="CDD" id="cd02440">
    <property type="entry name" value="AdoMet_MTases"/>
    <property type="match status" value="1"/>
</dbReference>
<feature type="domain" description="THUMP-like" evidence="1">
    <location>
        <begin position="324"/>
        <end position="393"/>
    </location>
</feature>
<dbReference type="InterPro" id="IPR029063">
    <property type="entry name" value="SAM-dependent_MTases_sf"/>
</dbReference>
<accession>A0ABU1A0R5</accession>
<dbReference type="SUPFAM" id="SSF53335">
    <property type="entry name" value="S-adenosyl-L-methionine-dependent methyltransferases"/>
    <property type="match status" value="1"/>
</dbReference>
<dbReference type="Pfam" id="PF18096">
    <property type="entry name" value="Thump_like"/>
    <property type="match status" value="1"/>
</dbReference>
<gene>
    <name evidence="3" type="ORF">RBU60_06880</name>
</gene>
<dbReference type="RefSeq" id="WP_308864005.1">
    <property type="nucleotide sequence ID" value="NZ_JAVHUL010000014.1"/>
</dbReference>